<evidence type="ECO:0000313" key="2">
    <source>
        <dbReference type="Proteomes" id="UP000031982"/>
    </source>
</evidence>
<evidence type="ECO:0000313" key="1">
    <source>
        <dbReference type="EMBL" id="KIL72698.1"/>
    </source>
</evidence>
<keyword evidence="2" id="KW-1185">Reference proteome</keyword>
<accession>A0ABR5ANT8</accession>
<sequence length="49" mass="5864">MTAFSWLGILENVAEENKQLMKKQKKLLTFYRKLDKIIKSLDRDAQIEH</sequence>
<proteinExistence type="predicted"/>
<comment type="caution">
    <text evidence="1">The sequence shown here is derived from an EMBL/GenBank/DDBJ whole genome shotgun (WGS) entry which is preliminary data.</text>
</comment>
<dbReference type="Proteomes" id="UP000031982">
    <property type="component" value="Unassembled WGS sequence"/>
</dbReference>
<name>A0ABR5ANT8_BACBA</name>
<reference evidence="1 2" key="1">
    <citation type="submission" date="2015-01" db="EMBL/GenBank/DDBJ databases">
        <title>Genome Assembly of Bacillus badius MTCC 1458.</title>
        <authorList>
            <person name="Verma A."/>
            <person name="Khatri I."/>
            <person name="Mual P."/>
            <person name="Subramanian S."/>
            <person name="Krishnamurthi S."/>
        </authorList>
    </citation>
    <scope>NUCLEOTIDE SEQUENCE [LARGE SCALE GENOMIC DNA]</scope>
    <source>
        <strain evidence="1 2">MTCC 1458</strain>
    </source>
</reference>
<organism evidence="1 2">
    <name type="scientific">Bacillus badius</name>
    <dbReference type="NCBI Taxonomy" id="1455"/>
    <lineage>
        <taxon>Bacteria</taxon>
        <taxon>Bacillati</taxon>
        <taxon>Bacillota</taxon>
        <taxon>Bacilli</taxon>
        <taxon>Bacillales</taxon>
        <taxon>Bacillaceae</taxon>
        <taxon>Pseudobacillus</taxon>
    </lineage>
</organism>
<gene>
    <name evidence="1" type="ORF">SD77_3474</name>
</gene>
<protein>
    <submittedName>
        <fullName evidence="1">Uncharacterized protein</fullName>
    </submittedName>
</protein>
<dbReference type="EMBL" id="JXLP01000032">
    <property type="protein sequence ID" value="KIL72698.1"/>
    <property type="molecule type" value="Genomic_DNA"/>
</dbReference>